<evidence type="ECO:0000256" key="3">
    <source>
        <dbReference type="ARBA" id="ARBA00022729"/>
    </source>
</evidence>
<dbReference type="EMBL" id="UAVP01000003">
    <property type="protein sequence ID" value="SQA74691.1"/>
    <property type="molecule type" value="Genomic_DNA"/>
</dbReference>
<dbReference type="EMBL" id="CP022385">
    <property type="protein sequence ID" value="ATA85212.1"/>
    <property type="molecule type" value="Genomic_DNA"/>
</dbReference>
<evidence type="ECO:0000256" key="2">
    <source>
        <dbReference type="ARBA" id="ARBA00006275"/>
    </source>
</evidence>
<dbReference type="PROSITE" id="PS51257">
    <property type="entry name" value="PROKAR_LIPOPROTEIN"/>
    <property type="match status" value="1"/>
</dbReference>
<proteinExistence type="inferred from homology"/>
<feature type="domain" description="SusD-like N-terminal" evidence="7">
    <location>
        <begin position="97"/>
        <end position="230"/>
    </location>
</feature>
<dbReference type="GO" id="GO:0009279">
    <property type="term" value="C:cell outer membrane"/>
    <property type="evidence" value="ECO:0007669"/>
    <property type="project" value="UniProtKB-SubCell"/>
</dbReference>
<dbReference type="Gene3D" id="1.25.40.390">
    <property type="match status" value="1"/>
</dbReference>
<evidence type="ECO:0000313" key="11">
    <source>
        <dbReference type="Proteomes" id="UP000249902"/>
    </source>
</evidence>
<dbReference type="RefSeq" id="WP_002680421.1">
    <property type="nucleotide sequence ID" value="NZ_CP022385.1"/>
</dbReference>
<dbReference type="Gene3D" id="1.25.40.900">
    <property type="match status" value="1"/>
</dbReference>
<evidence type="ECO:0000313" key="8">
    <source>
        <dbReference type="EMBL" id="ATA85212.1"/>
    </source>
</evidence>
<evidence type="ECO:0000256" key="1">
    <source>
        <dbReference type="ARBA" id="ARBA00004442"/>
    </source>
</evidence>
<keyword evidence="3" id="KW-0732">Signal</keyword>
<evidence type="ECO:0000313" key="9">
    <source>
        <dbReference type="EMBL" id="SQA74691.1"/>
    </source>
</evidence>
<dbReference type="InterPro" id="IPR033985">
    <property type="entry name" value="SusD-like_N"/>
</dbReference>
<dbReference type="KEGG" id="cspu:CGC55_12215"/>
<comment type="subcellular location">
    <subcellularLocation>
        <location evidence="1">Cell outer membrane</location>
    </subcellularLocation>
</comment>
<keyword evidence="5" id="KW-0998">Cell outer membrane</keyword>
<dbReference type="Gene3D" id="2.20.20.130">
    <property type="match status" value="1"/>
</dbReference>
<sequence>MKNILKKIGFLALTIAIVSCDLDREPYDGIEDEKLLSTVEGFNTALKGAYGGMRSYGYYSSDGGIFMCPDILSDNLTYNFQGRGSFRTLFELRYKADEPGYQIYRQAYKVISRANNILDNINNLGQSNTTAKNQIKGEALALRAIAHFDIARVNCKIPTQSSDAKQSMGIYYAKSFSAEGNPRRYGTTVDGVYLNIIKDLQDALTLVGNTKTDGHLNKTAINAILSRVYLYYGDYQKAVDYANNAIADGSVRIAKRNEFASVWTDEFKSNVLFRIVFIDKDNIQIGNAYGQMTNGENRAEYVCSYSFYRLFKDTDIRKSTSIYTGNYGGKEYHSVSKYMGRATGNRNVVDGKYIRLEEVYLTRAEAYYKLGNQTQALADLNAIRTERYENYTPGTETGDDLFNAIILERRLELAFEGDRFFTLKRLGLPIQRDDKGEYTDGGGTPISTDFRTLPVGDYRWQLPIPKDAFSANPSLTSQDQNPGYY</sequence>
<evidence type="ECO:0000259" key="7">
    <source>
        <dbReference type="Pfam" id="PF14322"/>
    </source>
</evidence>
<keyword evidence="10" id="KW-1185">Reference proteome</keyword>
<dbReference type="InterPro" id="IPR011990">
    <property type="entry name" value="TPR-like_helical_dom_sf"/>
</dbReference>
<reference evidence="8" key="1">
    <citation type="journal article" date="2017" name="Genome Announc.">
        <title>Twelve Complete Reference Genomes of Clinical Isolates in the Capnocytophaga Genus.</title>
        <authorList>
            <person name="Villarma A."/>
            <person name="Gulvik C.A."/>
            <person name="Rowe L.A."/>
            <person name="Sheth M."/>
            <person name="Juieng P."/>
            <person name="Nicholson A.C."/>
            <person name="Loparev V.N."/>
            <person name="McQuiston J.R."/>
        </authorList>
    </citation>
    <scope>NUCLEOTIDE SEQUENCE</scope>
    <source>
        <strain evidence="8">KC1668</strain>
    </source>
</reference>
<dbReference type="AlphaFoldDB" id="A0AAX2I9A4"/>
<accession>A0AAX2I9A4</accession>
<evidence type="ECO:0000256" key="5">
    <source>
        <dbReference type="ARBA" id="ARBA00023237"/>
    </source>
</evidence>
<reference evidence="10" key="2">
    <citation type="submission" date="2017-06" db="EMBL/GenBank/DDBJ databases">
        <title>Capnocytophaga spp. assemblies.</title>
        <authorList>
            <person name="Gulvik C.A."/>
        </authorList>
    </citation>
    <scope>NUCLEOTIDE SEQUENCE [LARGE SCALE GENOMIC DNA]</scope>
    <source>
        <strain evidence="10">KC1668</strain>
    </source>
</reference>
<dbReference type="InterPro" id="IPR012944">
    <property type="entry name" value="SusD_RagB_dom"/>
</dbReference>
<organism evidence="9 11">
    <name type="scientific">Capnocytophaga sputigena</name>
    <dbReference type="NCBI Taxonomy" id="1019"/>
    <lineage>
        <taxon>Bacteria</taxon>
        <taxon>Pseudomonadati</taxon>
        <taxon>Bacteroidota</taxon>
        <taxon>Flavobacteriia</taxon>
        <taxon>Flavobacteriales</taxon>
        <taxon>Flavobacteriaceae</taxon>
        <taxon>Capnocytophaga</taxon>
    </lineage>
</organism>
<feature type="domain" description="RagB/SusD" evidence="6">
    <location>
        <begin position="303"/>
        <end position="484"/>
    </location>
</feature>
<gene>
    <name evidence="8" type="ORF">CGC55_12215</name>
    <name evidence="9" type="ORF">NCTC11653_00584</name>
</gene>
<keyword evidence="4" id="KW-0472">Membrane</keyword>
<evidence type="ECO:0000256" key="4">
    <source>
        <dbReference type="ARBA" id="ARBA00023136"/>
    </source>
</evidence>
<reference evidence="9 11" key="3">
    <citation type="submission" date="2018-06" db="EMBL/GenBank/DDBJ databases">
        <authorList>
            <consortium name="Pathogen Informatics"/>
            <person name="Doyle S."/>
        </authorList>
    </citation>
    <scope>NUCLEOTIDE SEQUENCE [LARGE SCALE GENOMIC DNA]</scope>
    <source>
        <strain evidence="9 11">NCTC11653</strain>
    </source>
</reference>
<name>A0AAX2I9A4_CAPSP</name>
<dbReference type="Proteomes" id="UP000217301">
    <property type="component" value="Chromosome"/>
</dbReference>
<dbReference type="SUPFAM" id="SSF48452">
    <property type="entry name" value="TPR-like"/>
    <property type="match status" value="1"/>
</dbReference>
<evidence type="ECO:0000313" key="10">
    <source>
        <dbReference type="Proteomes" id="UP000217301"/>
    </source>
</evidence>
<dbReference type="Pfam" id="PF07980">
    <property type="entry name" value="SusD_RagB"/>
    <property type="match status" value="1"/>
</dbReference>
<evidence type="ECO:0000259" key="6">
    <source>
        <dbReference type="Pfam" id="PF07980"/>
    </source>
</evidence>
<dbReference type="CDD" id="cd08977">
    <property type="entry name" value="SusD"/>
    <property type="match status" value="1"/>
</dbReference>
<dbReference type="Pfam" id="PF14322">
    <property type="entry name" value="SusD-like_3"/>
    <property type="match status" value="1"/>
</dbReference>
<dbReference type="Proteomes" id="UP000249902">
    <property type="component" value="Unassembled WGS sequence"/>
</dbReference>
<protein>
    <submittedName>
        <fullName evidence="8 9">SusD family</fullName>
    </submittedName>
</protein>
<comment type="similarity">
    <text evidence="2">Belongs to the SusD family.</text>
</comment>